<dbReference type="AlphaFoldDB" id="A0AAW1W156"/>
<comment type="catalytic activity">
    <reaction evidence="1">
        <text>a (3Z)-enoyl-CoA = a 4-saturated (2E)-enoyl-CoA</text>
        <dbReference type="Rhea" id="RHEA:45900"/>
        <dbReference type="ChEBI" id="CHEBI:85097"/>
        <dbReference type="ChEBI" id="CHEBI:85489"/>
        <dbReference type="EC" id="5.3.3.8"/>
    </reaction>
</comment>
<evidence type="ECO:0000256" key="1">
    <source>
        <dbReference type="ARBA" id="ARBA00000452"/>
    </source>
</evidence>
<dbReference type="InterPro" id="IPR001878">
    <property type="entry name" value="Znf_CCHC"/>
</dbReference>
<evidence type="ECO:0000313" key="9">
    <source>
        <dbReference type="EMBL" id="KAK9913473.1"/>
    </source>
</evidence>
<gene>
    <name evidence="9" type="ORF">M0R45_037287</name>
</gene>
<dbReference type="GO" id="GO:0008270">
    <property type="term" value="F:zinc ion binding"/>
    <property type="evidence" value="ECO:0007669"/>
    <property type="project" value="UniProtKB-KW"/>
</dbReference>
<reference evidence="9 10" key="1">
    <citation type="journal article" date="2023" name="G3 (Bethesda)">
        <title>A chromosome-length genome assembly and annotation of blackberry (Rubus argutus, cv. 'Hillquist').</title>
        <authorList>
            <person name="Bruna T."/>
            <person name="Aryal R."/>
            <person name="Dudchenko O."/>
            <person name="Sargent D.J."/>
            <person name="Mead D."/>
            <person name="Buti M."/>
            <person name="Cavallini A."/>
            <person name="Hytonen T."/>
            <person name="Andres J."/>
            <person name="Pham M."/>
            <person name="Weisz D."/>
            <person name="Mascagni F."/>
            <person name="Usai G."/>
            <person name="Natali L."/>
            <person name="Bassil N."/>
            <person name="Fernandez G.E."/>
            <person name="Lomsadze A."/>
            <person name="Armour M."/>
            <person name="Olukolu B."/>
            <person name="Poorten T."/>
            <person name="Britton C."/>
            <person name="Davik J."/>
            <person name="Ashrafi H."/>
            <person name="Aiden E.L."/>
            <person name="Borodovsky M."/>
            <person name="Worthington M."/>
        </authorList>
    </citation>
    <scope>NUCLEOTIDE SEQUENCE [LARGE SCALE GENOMIC DNA]</scope>
    <source>
        <strain evidence="9">PI 553951</strain>
    </source>
</reference>
<keyword evidence="10" id="KW-1185">Reference proteome</keyword>
<dbReference type="EMBL" id="JBEDUW010000007">
    <property type="protein sequence ID" value="KAK9913473.1"/>
    <property type="molecule type" value="Genomic_DNA"/>
</dbReference>
<dbReference type="CDD" id="cd06558">
    <property type="entry name" value="crotonase-like"/>
    <property type="match status" value="1"/>
</dbReference>
<dbReference type="PANTHER" id="PTHR47103">
    <property type="entry name" value="DNA-BINDING PROTEIN"/>
    <property type="match status" value="1"/>
</dbReference>
<dbReference type="Gene3D" id="3.90.226.10">
    <property type="entry name" value="2-enoyl-CoA Hydratase, Chain A, domain 1"/>
    <property type="match status" value="1"/>
</dbReference>
<organism evidence="9 10">
    <name type="scientific">Rubus argutus</name>
    <name type="common">Southern blackberry</name>
    <dbReference type="NCBI Taxonomy" id="59490"/>
    <lineage>
        <taxon>Eukaryota</taxon>
        <taxon>Viridiplantae</taxon>
        <taxon>Streptophyta</taxon>
        <taxon>Embryophyta</taxon>
        <taxon>Tracheophyta</taxon>
        <taxon>Spermatophyta</taxon>
        <taxon>Magnoliopsida</taxon>
        <taxon>eudicotyledons</taxon>
        <taxon>Gunneridae</taxon>
        <taxon>Pentapetalae</taxon>
        <taxon>rosids</taxon>
        <taxon>fabids</taxon>
        <taxon>Rosales</taxon>
        <taxon>Rosaceae</taxon>
        <taxon>Rosoideae</taxon>
        <taxon>Rosoideae incertae sedis</taxon>
        <taxon>Rubus</taxon>
    </lineage>
</organism>
<protein>
    <recommendedName>
        <fullName evidence="5">Delta(3)-Delta(2)-enoyl-CoA isomerase</fullName>
        <ecNumber evidence="5">5.3.3.8</ecNumber>
    </recommendedName>
</protein>
<feature type="domain" description="CCHC-type" evidence="8">
    <location>
        <begin position="333"/>
        <end position="348"/>
    </location>
</feature>
<feature type="domain" description="CCHC-type" evidence="8">
    <location>
        <begin position="314"/>
        <end position="327"/>
    </location>
</feature>
<evidence type="ECO:0000256" key="7">
    <source>
        <dbReference type="PROSITE-ProRule" id="PRU00047"/>
    </source>
</evidence>
<evidence type="ECO:0000313" key="10">
    <source>
        <dbReference type="Proteomes" id="UP001457282"/>
    </source>
</evidence>
<comment type="caution">
    <text evidence="9">The sequence shown here is derived from an EMBL/GenBank/DDBJ whole genome shotgun (WGS) entry which is preliminary data.</text>
</comment>
<dbReference type="GO" id="GO:0003676">
    <property type="term" value="F:nucleic acid binding"/>
    <property type="evidence" value="ECO:0007669"/>
    <property type="project" value="InterPro"/>
</dbReference>
<comment type="pathway">
    <text evidence="3">Lipid metabolism; fatty acid beta-oxidation.</text>
</comment>
<feature type="domain" description="CCHC-type" evidence="8">
    <location>
        <begin position="199"/>
        <end position="214"/>
    </location>
</feature>
<feature type="domain" description="CCHC-type" evidence="8">
    <location>
        <begin position="218"/>
        <end position="233"/>
    </location>
</feature>
<evidence type="ECO:0000259" key="8">
    <source>
        <dbReference type="PROSITE" id="PS50158"/>
    </source>
</evidence>
<feature type="domain" description="CCHC-type" evidence="8">
    <location>
        <begin position="263"/>
        <end position="278"/>
    </location>
</feature>
<evidence type="ECO:0000256" key="3">
    <source>
        <dbReference type="ARBA" id="ARBA00005005"/>
    </source>
</evidence>
<dbReference type="GO" id="GO:0004165">
    <property type="term" value="F:delta(3)-delta(2)-enoyl-CoA isomerase activity"/>
    <property type="evidence" value="ECO:0007669"/>
    <property type="project" value="UniProtKB-EC"/>
</dbReference>
<dbReference type="GO" id="GO:0009062">
    <property type="term" value="P:fatty acid catabolic process"/>
    <property type="evidence" value="ECO:0007669"/>
    <property type="project" value="UniProtKB-ARBA"/>
</dbReference>
<dbReference type="Gene3D" id="4.10.60.10">
    <property type="entry name" value="Zinc finger, CCHC-type"/>
    <property type="match status" value="5"/>
</dbReference>
<proteinExistence type="inferred from homology"/>
<dbReference type="SUPFAM" id="SSF52096">
    <property type="entry name" value="ClpP/crotonase"/>
    <property type="match status" value="1"/>
</dbReference>
<evidence type="ECO:0000256" key="6">
    <source>
        <dbReference type="ARBA" id="ARBA00023098"/>
    </source>
</evidence>
<evidence type="ECO:0000256" key="2">
    <source>
        <dbReference type="ARBA" id="ARBA00000765"/>
    </source>
</evidence>
<dbReference type="SUPFAM" id="SSF57756">
    <property type="entry name" value="Retrovirus zinc finger-like domains"/>
    <property type="match status" value="4"/>
</dbReference>
<keyword evidence="6" id="KW-0443">Lipid metabolism</keyword>
<keyword evidence="7" id="KW-0862">Zinc</keyword>
<evidence type="ECO:0000256" key="4">
    <source>
        <dbReference type="ARBA" id="ARBA00005254"/>
    </source>
</evidence>
<dbReference type="Proteomes" id="UP001457282">
    <property type="component" value="Unassembled WGS sequence"/>
</dbReference>
<feature type="domain" description="CCHC-type" evidence="8">
    <location>
        <begin position="180"/>
        <end position="195"/>
    </location>
</feature>
<feature type="domain" description="CCHC-type" evidence="8">
    <location>
        <begin position="161"/>
        <end position="176"/>
    </location>
</feature>
<dbReference type="PANTHER" id="PTHR47103:SF5">
    <property type="entry name" value="DNA-BINDING PROTEIN HEXBP-LIKE"/>
    <property type="match status" value="1"/>
</dbReference>
<dbReference type="EC" id="5.3.3.8" evidence="5"/>
<keyword evidence="7" id="KW-0479">Metal-binding</keyword>
<dbReference type="Pfam" id="PF00098">
    <property type="entry name" value="zf-CCHC"/>
    <property type="match status" value="7"/>
</dbReference>
<dbReference type="InterPro" id="IPR001753">
    <property type="entry name" value="Enoyl-CoA_hydra/iso"/>
</dbReference>
<dbReference type="InterPro" id="IPR036875">
    <property type="entry name" value="Znf_CCHC_sf"/>
</dbReference>
<dbReference type="InterPro" id="IPR029045">
    <property type="entry name" value="ClpP/crotonase-like_dom_sf"/>
</dbReference>
<dbReference type="FunFam" id="3.90.226.10:FF:000049">
    <property type="entry name" value="Enoyl-CoA delta isomerase 3"/>
    <property type="match status" value="1"/>
</dbReference>
<keyword evidence="7" id="KW-0863">Zinc-finger</keyword>
<comment type="similarity">
    <text evidence="4">Belongs to the enoyl-CoA hydratase/isomerase family.</text>
</comment>
<dbReference type="Pfam" id="PF00378">
    <property type="entry name" value="ECH_1"/>
    <property type="match status" value="1"/>
</dbReference>
<dbReference type="SMART" id="SM00343">
    <property type="entry name" value="ZnF_C2HC"/>
    <property type="match status" value="9"/>
</dbReference>
<accession>A0AAW1W156</accession>
<dbReference type="PROSITE" id="PS50158">
    <property type="entry name" value="ZF_CCHC"/>
    <property type="match status" value="7"/>
</dbReference>
<name>A0AAW1W156_RUBAR</name>
<sequence length="542" mass="59499">MNSWAEVVHCKLISMLANMFYQVPEGTDETVSSTHLFLVEQVDLIGGIEFIFLEYSLAKSRDERRNLFLVLFDYVLHQINEACKATGDTEYRDDEIRPLVALLTLADASEAVFISIKLGLVGIGAIMSSISDALSTYPNSERLNMACLNGSMILKRNDFLCNKCKRPGHFARDCPNMTVCNNCGLPGHIAAKCKSTTTCWNCKEHGHLASKCPNDPVCHMCGKMGHLARDCSNPSLPSHDARLCNNCYKPGHIAVACTNEKACNNCRKSGHLARDCPNDPVCNICNISGHVARQCAKSGLGSDMGGGLFRDIICRNCGQPGHVSRECVSIVICSNCGGRGHQAYECPSALMYDRGVRRSGLAHGKFFSNGFDLDWAGSDNSRLELMNSKLVSIITNFISLPLPTIAAVTGHASAGGFILARCHDYVLMRKDRGFIYMSEMDIAIVIPVCIHALIANKVGSPIARRDLMIRADKVTATVAVEKGIIDSAHGSAEETVEAAVRLGEEFVRRKWKGHVYAQNRMNSMPETLEEIRNWNSSTRSRL</sequence>
<comment type="catalytic activity">
    <reaction evidence="2">
        <text>a (3E)-enoyl-CoA = a 4-saturated (2E)-enoyl-CoA</text>
        <dbReference type="Rhea" id="RHEA:45228"/>
        <dbReference type="ChEBI" id="CHEBI:58521"/>
        <dbReference type="ChEBI" id="CHEBI:85097"/>
        <dbReference type="EC" id="5.3.3.8"/>
    </reaction>
</comment>
<evidence type="ECO:0000256" key="5">
    <source>
        <dbReference type="ARBA" id="ARBA00012064"/>
    </source>
</evidence>